<keyword evidence="3" id="KW-1185">Reference proteome</keyword>
<organism evidence="2 3">
    <name type="scientific">Pedosphaera parvula (strain Ellin514)</name>
    <dbReference type="NCBI Taxonomy" id="320771"/>
    <lineage>
        <taxon>Bacteria</taxon>
        <taxon>Pseudomonadati</taxon>
        <taxon>Verrucomicrobiota</taxon>
        <taxon>Pedosphaerae</taxon>
        <taxon>Pedosphaerales</taxon>
        <taxon>Pedosphaeraceae</taxon>
        <taxon>Pedosphaera</taxon>
    </lineage>
</organism>
<dbReference type="EMBL" id="ABOX02000039">
    <property type="protein sequence ID" value="EEF58668.1"/>
    <property type="molecule type" value="Genomic_DNA"/>
</dbReference>
<comment type="caution">
    <text evidence="2">The sequence shown here is derived from an EMBL/GenBank/DDBJ whole genome shotgun (WGS) entry which is preliminary data.</text>
</comment>
<feature type="chain" id="PRO_5002894970" evidence="1">
    <location>
        <begin position="27"/>
        <end position="342"/>
    </location>
</feature>
<keyword evidence="2" id="KW-0812">Transmembrane</keyword>
<proteinExistence type="predicted"/>
<keyword evidence="2" id="KW-0472">Membrane</keyword>
<feature type="signal peptide" evidence="1">
    <location>
        <begin position="1"/>
        <end position="26"/>
    </location>
</feature>
<dbReference type="AlphaFoldDB" id="B9XNB5"/>
<protein>
    <submittedName>
        <fullName evidence="2">Signal peptide and transmembrane prediction</fullName>
    </submittedName>
</protein>
<evidence type="ECO:0000313" key="2">
    <source>
        <dbReference type="EMBL" id="EEF58668.1"/>
    </source>
</evidence>
<dbReference type="STRING" id="320771.Cflav_PD1569"/>
<reference evidence="2 3" key="1">
    <citation type="journal article" date="2011" name="J. Bacteriol.">
        <title>Genome sequence of 'Pedosphaera parvula' Ellin514, an aerobic Verrucomicrobial isolate from pasture soil.</title>
        <authorList>
            <person name="Kant R."/>
            <person name="van Passel M.W."/>
            <person name="Sangwan P."/>
            <person name="Palva A."/>
            <person name="Lucas S."/>
            <person name="Copeland A."/>
            <person name="Lapidus A."/>
            <person name="Glavina Del Rio T."/>
            <person name="Dalin E."/>
            <person name="Tice H."/>
            <person name="Bruce D."/>
            <person name="Goodwin L."/>
            <person name="Pitluck S."/>
            <person name="Chertkov O."/>
            <person name="Larimer F.W."/>
            <person name="Land M.L."/>
            <person name="Hauser L."/>
            <person name="Brettin T.S."/>
            <person name="Detter J.C."/>
            <person name="Han S."/>
            <person name="de Vos W.M."/>
            <person name="Janssen P.H."/>
            <person name="Smidt H."/>
        </authorList>
    </citation>
    <scope>NUCLEOTIDE SEQUENCE [LARGE SCALE GENOMIC DNA]</scope>
    <source>
        <strain evidence="2 3">Ellin514</strain>
    </source>
</reference>
<evidence type="ECO:0000313" key="3">
    <source>
        <dbReference type="Proteomes" id="UP000003688"/>
    </source>
</evidence>
<dbReference type="Gene3D" id="3.40.50.880">
    <property type="match status" value="1"/>
</dbReference>
<accession>B9XNB5</accession>
<sequence length="342" mass="37248" precursor="true">MKTTVIKSYLWALLAVLLQSGLVAGAADFVVYEGKSGPGVGKHIVFLSGDEEYRSEEGLPQLAKILAVREGFKCTVLFAINPKDGTIDPTNTKSLPGAEALDSADAVVMLLRFRQWPDAQMKHFVDAYLAGKPIIALRTSTHAFSYDKDSTSPYAKYTWNGSAWPGGFGKQVLGETWVAHHGAHKKEATRGIIEDSVKEDVILRGVSDIFGTTDVYTANPPADARILVRGQVLTGMNPTDGPVQGKKNEPMQPVVWTRLHKNEAGKTNKILCTTMGAATDLQNEGLRRLLVNAVFWGLGMEVPTKAEVSLVGDYQPTMYGFGEFKKDVKPASLELKNDLPKP</sequence>
<gene>
    <name evidence="2" type="ORF">Cflav_PD1569</name>
</gene>
<dbReference type="Proteomes" id="UP000003688">
    <property type="component" value="Unassembled WGS sequence"/>
</dbReference>
<dbReference type="SUPFAM" id="SSF52317">
    <property type="entry name" value="Class I glutamine amidotransferase-like"/>
    <property type="match status" value="1"/>
</dbReference>
<keyword evidence="1" id="KW-0732">Signal</keyword>
<dbReference type="InterPro" id="IPR029062">
    <property type="entry name" value="Class_I_gatase-like"/>
</dbReference>
<name>B9XNB5_PEDPL</name>
<dbReference type="RefSeq" id="WP_007417302.1">
    <property type="nucleotide sequence ID" value="NZ_ABOX02000039.1"/>
</dbReference>
<evidence type="ECO:0000256" key="1">
    <source>
        <dbReference type="SAM" id="SignalP"/>
    </source>
</evidence>